<organism evidence="4">
    <name type="scientific">viral metagenome</name>
    <dbReference type="NCBI Taxonomy" id="1070528"/>
    <lineage>
        <taxon>unclassified sequences</taxon>
        <taxon>metagenomes</taxon>
        <taxon>organismal metagenomes</taxon>
    </lineage>
</organism>
<dbReference type="GO" id="GO:0003743">
    <property type="term" value="F:translation initiation factor activity"/>
    <property type="evidence" value="ECO:0007669"/>
    <property type="project" value="UniProtKB-KW"/>
</dbReference>
<dbReference type="GO" id="GO:0016281">
    <property type="term" value="C:eukaryotic translation initiation factor 4F complex"/>
    <property type="evidence" value="ECO:0007669"/>
    <property type="project" value="TreeGrafter"/>
</dbReference>
<proteinExistence type="predicted"/>
<keyword evidence="1" id="KW-0396">Initiation factor</keyword>
<dbReference type="Pfam" id="PF01652">
    <property type="entry name" value="IF4E"/>
    <property type="match status" value="1"/>
</dbReference>
<evidence type="ECO:0000256" key="3">
    <source>
        <dbReference type="ARBA" id="ARBA00022917"/>
    </source>
</evidence>
<keyword evidence="2" id="KW-0694">RNA-binding</keyword>
<evidence type="ECO:0000313" key="4">
    <source>
        <dbReference type="EMBL" id="QHT38382.1"/>
    </source>
</evidence>
<dbReference type="SUPFAM" id="SSF55418">
    <property type="entry name" value="eIF4e-like"/>
    <property type="match status" value="1"/>
</dbReference>
<accession>A0A6C0FAZ6</accession>
<dbReference type="InterPro" id="IPR023398">
    <property type="entry name" value="TIF_eIF4e-like"/>
</dbReference>
<dbReference type="Gene3D" id="3.30.760.10">
    <property type="entry name" value="RNA Cap, Translation Initiation Factor Eif4e"/>
    <property type="match status" value="1"/>
</dbReference>
<dbReference type="PANTHER" id="PTHR11960">
    <property type="entry name" value="EUKARYOTIC TRANSLATION INITIATION FACTOR 4E RELATED"/>
    <property type="match status" value="1"/>
</dbReference>
<dbReference type="EMBL" id="MN738829">
    <property type="protein sequence ID" value="QHT38382.1"/>
    <property type="molecule type" value="Genomic_DNA"/>
</dbReference>
<dbReference type="InterPro" id="IPR001040">
    <property type="entry name" value="TIF_eIF_4E"/>
</dbReference>
<dbReference type="PANTHER" id="PTHR11960:SF8">
    <property type="entry name" value="EUKARYOTIC TRANSLATION INITIATION FACTOR 4E1-RELATED"/>
    <property type="match status" value="1"/>
</dbReference>
<evidence type="ECO:0008006" key="5">
    <source>
        <dbReference type="Google" id="ProtNLM"/>
    </source>
</evidence>
<evidence type="ECO:0000256" key="1">
    <source>
        <dbReference type="ARBA" id="ARBA00022540"/>
    </source>
</evidence>
<name>A0A6C0FAZ6_9ZZZZ</name>
<dbReference type="GO" id="GO:0000340">
    <property type="term" value="F:RNA 7-methylguanosine cap binding"/>
    <property type="evidence" value="ECO:0007669"/>
    <property type="project" value="TreeGrafter"/>
</dbReference>
<reference evidence="4" key="1">
    <citation type="journal article" date="2020" name="Nature">
        <title>Giant virus diversity and host interactions through global metagenomics.</title>
        <authorList>
            <person name="Schulz F."/>
            <person name="Roux S."/>
            <person name="Paez-Espino D."/>
            <person name="Jungbluth S."/>
            <person name="Walsh D.A."/>
            <person name="Denef V.J."/>
            <person name="McMahon K.D."/>
            <person name="Konstantinidis K.T."/>
            <person name="Eloe-Fadrosh E.A."/>
            <person name="Kyrpides N.C."/>
            <person name="Woyke T."/>
        </authorList>
    </citation>
    <scope>NUCLEOTIDE SEQUENCE</scope>
    <source>
        <strain evidence="4">GVMAG-S-ERX556101-89</strain>
    </source>
</reference>
<keyword evidence="3" id="KW-0648">Protein biosynthesis</keyword>
<sequence length="182" mass="21309">MTDLHPLSNTWKIWEHRNDCENYEDNINAIGEFDTVELFWIYWNRIPKPGAFFFNNKQNRGLVGGRSVVSYSVFKKGIFPKWEDPVACLGGEWRIRRFKNIDELDEIWENVVLLTIGCSLEMSDSILGVRVVDSSHPESNKTMYNVEIWFDSMDHAEDIKNNFGEALENLDISKLYLRNHSD</sequence>
<evidence type="ECO:0000256" key="2">
    <source>
        <dbReference type="ARBA" id="ARBA00022884"/>
    </source>
</evidence>
<protein>
    <recommendedName>
        <fullName evidence="5">Eukaryotic translation initiation factor 4E</fullName>
    </recommendedName>
</protein>
<dbReference type="AlphaFoldDB" id="A0A6C0FAZ6"/>